<reference evidence="2 3" key="1">
    <citation type="journal article" date="2016" name="Genome Announc.">
        <title>Draft Genome Sequence of the Anaerobic Ammonium-Oxidizing Bacterium 'Candidatus Brocadia sp. 40'.</title>
        <authorList>
            <person name="Ali M."/>
            <person name="Haroon M.F."/>
            <person name="Narita Y."/>
            <person name="Zhang L."/>
            <person name="Rangel Shaw D."/>
            <person name="Okabe S."/>
            <person name="Saikaly P.E."/>
        </authorList>
    </citation>
    <scope>NUCLEOTIDE SEQUENCE [LARGE SCALE GENOMIC DNA]</scope>
    <source>
        <strain evidence="2 3">40</strain>
    </source>
</reference>
<dbReference type="RefSeq" id="WP_070065816.1">
    <property type="nucleotide sequence ID" value="NZ_MJUW02000003.1"/>
</dbReference>
<keyword evidence="3" id="KW-1185">Reference proteome</keyword>
<keyword evidence="1" id="KW-0812">Transmembrane</keyword>
<keyword evidence="1" id="KW-0472">Membrane</keyword>
<accession>A0A1V6M3T3</accession>
<keyword evidence="1" id="KW-1133">Transmembrane helix</keyword>
<feature type="transmembrane region" description="Helical" evidence="1">
    <location>
        <begin position="28"/>
        <end position="47"/>
    </location>
</feature>
<dbReference type="AlphaFoldDB" id="A0A1V6M3T3"/>
<sequence length="113" mass="13129">MQSAEHVKKGFACFTNEFLSRLPMGEFFANWVYLLCAQLAYNVSLWIRDLMLTKPYRKKHIKRIQRCTGLIASGITTNGRQIRMKTSTMHRWREDFVRARKAIPSLNMATSSG</sequence>
<dbReference type="Proteomes" id="UP000242219">
    <property type="component" value="Unassembled WGS sequence"/>
</dbReference>
<dbReference type="EMBL" id="MJUW02000003">
    <property type="protein sequence ID" value="OQD47030.1"/>
    <property type="molecule type" value="Genomic_DNA"/>
</dbReference>
<proteinExistence type="predicted"/>
<name>A0A1V6M3T3_9BACT</name>
<gene>
    <name evidence="2" type="ORF">BIY37_00075</name>
</gene>
<comment type="caution">
    <text evidence="2">The sequence shown here is derived from an EMBL/GenBank/DDBJ whole genome shotgun (WGS) entry which is preliminary data.</text>
</comment>
<evidence type="ECO:0000256" key="1">
    <source>
        <dbReference type="SAM" id="Phobius"/>
    </source>
</evidence>
<evidence type="ECO:0000313" key="3">
    <source>
        <dbReference type="Proteomes" id="UP000242219"/>
    </source>
</evidence>
<organism evidence="2 3">
    <name type="scientific">Candidatus Brocadia sapporoensis</name>
    <dbReference type="NCBI Taxonomy" id="392547"/>
    <lineage>
        <taxon>Bacteria</taxon>
        <taxon>Pseudomonadati</taxon>
        <taxon>Planctomycetota</taxon>
        <taxon>Candidatus Brocadiia</taxon>
        <taxon>Candidatus Brocadiales</taxon>
        <taxon>Candidatus Brocadiaceae</taxon>
        <taxon>Candidatus Brocadia</taxon>
    </lineage>
</organism>
<evidence type="ECO:0008006" key="4">
    <source>
        <dbReference type="Google" id="ProtNLM"/>
    </source>
</evidence>
<evidence type="ECO:0000313" key="2">
    <source>
        <dbReference type="EMBL" id="OQD47030.1"/>
    </source>
</evidence>
<protein>
    <recommendedName>
        <fullName evidence="4">Transposase DDE domain-containing protein</fullName>
    </recommendedName>
</protein>